<organism evidence="1">
    <name type="scientific">Intestinibacter bartlettii</name>
    <dbReference type="NCBI Taxonomy" id="261299"/>
    <lineage>
        <taxon>Bacteria</taxon>
        <taxon>Bacillati</taxon>
        <taxon>Bacillota</taxon>
        <taxon>Clostridia</taxon>
        <taxon>Peptostreptococcales</taxon>
        <taxon>Peptostreptococcaceae</taxon>
        <taxon>Intestinibacter</taxon>
    </lineage>
</organism>
<dbReference type="Pfam" id="PF04414">
    <property type="entry name" value="tRNA_deacylase"/>
    <property type="match status" value="1"/>
</dbReference>
<proteinExistence type="predicted"/>
<protein>
    <recommendedName>
        <fullName evidence="2">D-aminoacyl-tRNA deacylase</fullName>
    </recommendedName>
</protein>
<evidence type="ECO:0008006" key="2">
    <source>
        <dbReference type="Google" id="ProtNLM"/>
    </source>
</evidence>
<dbReference type="GO" id="GO:0051499">
    <property type="term" value="F:D-aminoacyl-tRNA deacylase activity"/>
    <property type="evidence" value="ECO:0007669"/>
    <property type="project" value="InterPro"/>
</dbReference>
<dbReference type="EMBL" id="CACRUE010000024">
    <property type="protein sequence ID" value="VYU01153.1"/>
    <property type="molecule type" value="Genomic_DNA"/>
</dbReference>
<name>A0A6N3BL13_9FIRM</name>
<dbReference type="InterPro" id="IPR007508">
    <property type="entry name" value="DtdA"/>
</dbReference>
<gene>
    <name evidence="1" type="ORF">IBLFYP30_01521</name>
</gene>
<accession>A0A6N3BL13</accession>
<dbReference type="RefSeq" id="WP_024038198.1">
    <property type="nucleotide sequence ID" value="NZ_CACRUE010000024.1"/>
</dbReference>
<evidence type="ECO:0000313" key="1">
    <source>
        <dbReference type="EMBL" id="VYU01153.1"/>
    </source>
</evidence>
<dbReference type="SUPFAM" id="SSF142535">
    <property type="entry name" value="AF0625-like"/>
    <property type="match status" value="1"/>
</dbReference>
<dbReference type="Gene3D" id="3.40.630.50">
    <property type="entry name" value="AF0625-like"/>
    <property type="match status" value="1"/>
</dbReference>
<sequence length="312" mass="35845">MRKAVYFFCTDYERDEVAPRVLNYLKENYDLKLADFKFANRDVYGYHDDRGNLFSFVETDKVLSYDYDLYIPLLNKYFKDYDVAGVVNWHGGKNAPDKILTVHSTGDVVGKIFAPSNPIYLRNLLLAIEENRVKSNLEDFTTMTEATHWTGTIQGQDINLIDKYQVPIFDIEIGSTLESWKNPVAESVLANSLFRVFDDDIKPELKDIKVLLCTGGMHFEETFSNVIINTEKPVSIGHILSNQWMVQGEYDKEENYQYLKKCVDSISMKVDGIVIHDNLKSAYKNAVKKLGEELGVPVFKHKKLKKPSDLPI</sequence>
<reference evidence="1" key="1">
    <citation type="submission" date="2019-11" db="EMBL/GenBank/DDBJ databases">
        <authorList>
            <person name="Feng L."/>
        </authorList>
    </citation>
    <scope>NUCLEOTIDE SEQUENCE</scope>
    <source>
        <strain evidence="1">IbartlettiiLFYP30</strain>
    </source>
</reference>
<dbReference type="AlphaFoldDB" id="A0A6N3BL13"/>
<dbReference type="Gene3D" id="3.40.50.10700">
    <property type="entry name" value="AF0625-like"/>
    <property type="match status" value="1"/>
</dbReference>